<keyword evidence="1" id="KW-0472">Membrane</keyword>
<keyword evidence="1" id="KW-0812">Transmembrane</keyword>
<gene>
    <name evidence="2" type="ORF">EF514_01550</name>
</gene>
<dbReference type="RefSeq" id="WP_127723130.1">
    <property type="nucleotide sequence ID" value="NZ_RLIH01000002.1"/>
</dbReference>
<dbReference type="OrthoDB" id="1710957at2"/>
<feature type="transmembrane region" description="Helical" evidence="1">
    <location>
        <begin position="137"/>
        <end position="160"/>
    </location>
</feature>
<sequence length="242" mass="27205">MKAICSQMIVDLKLVIKNIFMWVMIGILLIIILVVRFLLPEQVRDSKAQIITYGMEGIGHLQIQTLDELEKVVRQEKNTVGIARVDEEYKIFTNGLSKKQVTAVVNSLLQEKDSLSEDVIVTYNSKITEQAPFNKRFVPIFICFEAAIIGLLMIGILILMEKSENTLKAYRVSPSSAMNYLISKVLLFTLMGTIYSVIMGFTTVGFHYNIFAFIILSLISSCIFSLIGVILAVFLDHLVIGL</sequence>
<dbReference type="Proteomes" id="UP000288812">
    <property type="component" value="Unassembled WGS sequence"/>
</dbReference>
<dbReference type="AlphaFoldDB" id="A0A437S958"/>
<organism evidence="2 3">
    <name type="scientific">Anaerosphaera multitolerans</name>
    <dbReference type="NCBI Taxonomy" id="2487351"/>
    <lineage>
        <taxon>Bacteria</taxon>
        <taxon>Bacillati</taxon>
        <taxon>Bacillota</taxon>
        <taxon>Tissierellia</taxon>
        <taxon>Tissierellales</taxon>
        <taxon>Peptoniphilaceae</taxon>
        <taxon>Anaerosphaera</taxon>
    </lineage>
</organism>
<protein>
    <submittedName>
        <fullName evidence="2">Uncharacterized protein</fullName>
    </submittedName>
</protein>
<keyword evidence="1" id="KW-1133">Transmembrane helix</keyword>
<dbReference type="EMBL" id="RLIH01000002">
    <property type="protein sequence ID" value="RVU55441.1"/>
    <property type="molecule type" value="Genomic_DNA"/>
</dbReference>
<proteinExistence type="predicted"/>
<feature type="transmembrane region" description="Helical" evidence="1">
    <location>
        <begin position="19"/>
        <end position="39"/>
    </location>
</feature>
<evidence type="ECO:0000256" key="1">
    <source>
        <dbReference type="SAM" id="Phobius"/>
    </source>
</evidence>
<accession>A0A437S958</accession>
<keyword evidence="3" id="KW-1185">Reference proteome</keyword>
<name>A0A437S958_9FIRM</name>
<comment type="caution">
    <text evidence="2">The sequence shown here is derived from an EMBL/GenBank/DDBJ whole genome shotgun (WGS) entry which is preliminary data.</text>
</comment>
<evidence type="ECO:0000313" key="3">
    <source>
        <dbReference type="Proteomes" id="UP000288812"/>
    </source>
</evidence>
<feature type="transmembrane region" description="Helical" evidence="1">
    <location>
        <begin position="180"/>
        <end position="198"/>
    </location>
</feature>
<evidence type="ECO:0000313" key="2">
    <source>
        <dbReference type="EMBL" id="RVU55441.1"/>
    </source>
</evidence>
<reference evidence="2 3" key="1">
    <citation type="submission" date="2018-11" db="EMBL/GenBank/DDBJ databases">
        <title>Genome sequencing and assembly of Anaerosphaera sp. nov., GS7-6-2.</title>
        <authorList>
            <person name="Rettenmaier R."/>
            <person name="Liebl W."/>
            <person name="Zverlov V."/>
        </authorList>
    </citation>
    <scope>NUCLEOTIDE SEQUENCE [LARGE SCALE GENOMIC DNA]</scope>
    <source>
        <strain evidence="2 3">GS7-6-2</strain>
    </source>
</reference>
<feature type="transmembrane region" description="Helical" evidence="1">
    <location>
        <begin position="210"/>
        <end position="235"/>
    </location>
</feature>